<proteinExistence type="predicted"/>
<evidence type="ECO:0000313" key="7">
    <source>
        <dbReference type="EMBL" id="KAJ7384032.1"/>
    </source>
</evidence>
<sequence length="212" mass="24393">MDSKKTSSVNKQSKSKRKGLIQANPMEEMKQVVRELVTCPIHVTNVLKARPTKKSGRVFFTCPEKTCPVFCFENKLRDYCTSLTSKLLPLYKCFTPLCQCDRPTTLKVSGSEKNPQRPYFSCKSDEQCKFFQWGDEELSDKNFQLAMELEQKKQMQKAAKEQFLYKLGNQTPAPIMTDKEIEDLLACIKNPEAQMYSNLPVQGRPVWQVDTV</sequence>
<comment type="caution">
    <text evidence="7">The sequence shown here is derived from an EMBL/GenBank/DDBJ whole genome shotgun (WGS) entry which is preliminary data.</text>
</comment>
<evidence type="ECO:0000256" key="3">
    <source>
        <dbReference type="ARBA" id="ARBA00022833"/>
    </source>
</evidence>
<dbReference type="AlphaFoldDB" id="A0A9W9ZLX3"/>
<keyword evidence="1" id="KW-0479">Metal-binding</keyword>
<evidence type="ECO:0000256" key="2">
    <source>
        <dbReference type="ARBA" id="ARBA00022771"/>
    </source>
</evidence>
<organism evidence="7 8">
    <name type="scientific">Desmophyllum pertusum</name>
    <dbReference type="NCBI Taxonomy" id="174260"/>
    <lineage>
        <taxon>Eukaryota</taxon>
        <taxon>Metazoa</taxon>
        <taxon>Cnidaria</taxon>
        <taxon>Anthozoa</taxon>
        <taxon>Hexacorallia</taxon>
        <taxon>Scleractinia</taxon>
        <taxon>Caryophylliina</taxon>
        <taxon>Caryophylliidae</taxon>
        <taxon>Desmophyllum</taxon>
    </lineage>
</organism>
<dbReference type="Proteomes" id="UP001163046">
    <property type="component" value="Unassembled WGS sequence"/>
</dbReference>
<dbReference type="OrthoDB" id="411019at2759"/>
<name>A0A9W9ZLX3_9CNID</name>
<dbReference type="Pfam" id="PF06839">
    <property type="entry name" value="Zn_ribbon_GRF"/>
    <property type="match status" value="1"/>
</dbReference>
<reference evidence="7" key="1">
    <citation type="submission" date="2023-01" db="EMBL/GenBank/DDBJ databases">
        <title>Genome assembly of the deep-sea coral Lophelia pertusa.</title>
        <authorList>
            <person name="Herrera S."/>
            <person name="Cordes E."/>
        </authorList>
    </citation>
    <scope>NUCLEOTIDE SEQUENCE</scope>
    <source>
        <strain evidence="7">USNM1676648</strain>
        <tissue evidence="7">Polyp</tissue>
    </source>
</reference>
<dbReference type="InterPro" id="IPR010666">
    <property type="entry name" value="Znf_GRF"/>
</dbReference>
<keyword evidence="3" id="KW-0862">Zinc</keyword>
<dbReference type="PROSITE" id="PS51999">
    <property type="entry name" value="ZF_GRF"/>
    <property type="match status" value="1"/>
</dbReference>
<keyword evidence="2 4" id="KW-0863">Zinc-finger</keyword>
<feature type="compositionally biased region" description="Polar residues" evidence="5">
    <location>
        <begin position="1"/>
        <end position="12"/>
    </location>
</feature>
<protein>
    <recommendedName>
        <fullName evidence="6">GRF-type domain-containing protein</fullName>
    </recommendedName>
</protein>
<keyword evidence="8" id="KW-1185">Reference proteome</keyword>
<evidence type="ECO:0000256" key="4">
    <source>
        <dbReference type="PROSITE-ProRule" id="PRU01343"/>
    </source>
</evidence>
<gene>
    <name evidence="7" type="ORF">OS493_024046</name>
</gene>
<evidence type="ECO:0000313" key="8">
    <source>
        <dbReference type="Proteomes" id="UP001163046"/>
    </source>
</evidence>
<dbReference type="EMBL" id="MU825891">
    <property type="protein sequence ID" value="KAJ7384032.1"/>
    <property type="molecule type" value="Genomic_DNA"/>
</dbReference>
<evidence type="ECO:0000256" key="1">
    <source>
        <dbReference type="ARBA" id="ARBA00022723"/>
    </source>
</evidence>
<accession>A0A9W9ZLX3</accession>
<dbReference type="GO" id="GO:0008270">
    <property type="term" value="F:zinc ion binding"/>
    <property type="evidence" value="ECO:0007669"/>
    <property type="project" value="UniProtKB-KW"/>
</dbReference>
<evidence type="ECO:0000256" key="5">
    <source>
        <dbReference type="SAM" id="MobiDB-lite"/>
    </source>
</evidence>
<feature type="region of interest" description="Disordered" evidence="5">
    <location>
        <begin position="1"/>
        <end position="23"/>
    </location>
</feature>
<feature type="domain" description="GRF-type" evidence="6">
    <location>
        <begin position="98"/>
        <end position="137"/>
    </location>
</feature>
<evidence type="ECO:0000259" key="6">
    <source>
        <dbReference type="PROSITE" id="PS51999"/>
    </source>
</evidence>
<dbReference type="PANTHER" id="PTHR33248">
    <property type="entry name" value="ZINC ION-BINDING PROTEIN"/>
    <property type="match status" value="1"/>
</dbReference>